<evidence type="ECO:0000256" key="4">
    <source>
        <dbReference type="ARBA" id="ARBA00022474"/>
    </source>
</evidence>
<sequence length="694" mass="77681">MSEKYQMTSDENEFKIPHVNLAYEHGMDDKNNSGINGQQAIVELTSQTQPVTYTWENIEAEIDVVEGSCRKKQTTKKRILDHVTGAVQPGEFLAIMGASGAGKTTLLNCLTFRNTGKLKITGTRYLNGAEVDTDKLARISGYVQQDDLFIGTLKVGEILRFQALLRMDKHFTYEKRMKRVEEVILELGLTKCRDTLVGNPEKGIKGISGGERKRLAFACEVLTNPSLMFCDEPTSGLDSFMAQNIVQALKNLASAGKTVICTIHQPSSEVFAMFDRILLMAEGRTAFLGPIDDCLHFFSTQGMPCPANYNPADFYIFSLATVPGKETESRQKIKYVCDAYESSMAANQVKAIVQREHHETNESEQAQNSEKMKKSPYKANFFQQFSAVLWRSFLSVLRDPQILIVKGSSSVFIALLIALIYQGQTMDASSSLNIQGVLFLFLTNATFENVFAVINTFSFELPIFLREHFNGMYRTDVYFLSKTLAELGVYIFFPFVAFAIPYYIIGLNPAVERFFIGAGIVILVTNVATSFGYFVSCVASTPQVALAISAPMIIPVLLFGGFFLQNGSVPVYLDWLRYLSWFMYGNEALSINQWYGVEFNNTDCQYVGYSDNITALVDLLPPDAPEQIVSFVEILTGLYTAYEKNVACDGGDILEIYNFKPEYFYRDIGCLGGLILLFRICAFLALLGKTYRKK</sequence>
<dbReference type="InterPro" id="IPR043926">
    <property type="entry name" value="ABCG_dom"/>
</dbReference>
<dbReference type="GO" id="GO:0140359">
    <property type="term" value="F:ABC-type transporter activity"/>
    <property type="evidence" value="ECO:0007669"/>
    <property type="project" value="InterPro"/>
</dbReference>
<evidence type="ECO:0000256" key="10">
    <source>
        <dbReference type="ARBA" id="ARBA00039188"/>
    </source>
</evidence>
<comment type="similarity">
    <text evidence="2">Belongs to the ABC transporter superfamily. ABCG family. Eye pigment precursor importer (TC 3.A.1.204) subfamily.</text>
</comment>
<feature type="transmembrane region" description="Helical" evidence="11">
    <location>
        <begin position="477"/>
        <end position="502"/>
    </location>
</feature>
<feature type="transmembrane region" description="Helical" evidence="11">
    <location>
        <begin position="403"/>
        <end position="422"/>
    </location>
</feature>
<dbReference type="Pfam" id="PF00005">
    <property type="entry name" value="ABC_tran"/>
    <property type="match status" value="1"/>
</dbReference>
<evidence type="ECO:0000259" key="12">
    <source>
        <dbReference type="PROSITE" id="PS50893"/>
    </source>
</evidence>
<dbReference type="PROSITE" id="PS00211">
    <property type="entry name" value="ABC_TRANSPORTER_1"/>
    <property type="match status" value="1"/>
</dbReference>
<name>A0A8J2WI94_9CRUS</name>
<dbReference type="InterPro" id="IPR003593">
    <property type="entry name" value="AAA+_ATPase"/>
</dbReference>
<keyword evidence="6" id="KW-0547">Nucleotide-binding</keyword>
<keyword evidence="14" id="KW-1185">Reference proteome</keyword>
<comment type="subcellular location">
    <subcellularLocation>
        <location evidence="1">Membrane</location>
        <topology evidence="1">Multi-pass membrane protein</topology>
    </subcellularLocation>
</comment>
<organism evidence="13 14">
    <name type="scientific">Daphnia galeata</name>
    <dbReference type="NCBI Taxonomy" id="27404"/>
    <lineage>
        <taxon>Eukaryota</taxon>
        <taxon>Metazoa</taxon>
        <taxon>Ecdysozoa</taxon>
        <taxon>Arthropoda</taxon>
        <taxon>Crustacea</taxon>
        <taxon>Branchiopoda</taxon>
        <taxon>Diplostraca</taxon>
        <taxon>Cladocera</taxon>
        <taxon>Anomopoda</taxon>
        <taxon>Daphniidae</taxon>
        <taxon>Daphnia</taxon>
    </lineage>
</organism>
<keyword evidence="7" id="KW-0067">ATP-binding</keyword>
<dbReference type="EMBL" id="CAKKLH010000281">
    <property type="protein sequence ID" value="CAH0108191.1"/>
    <property type="molecule type" value="Genomic_DNA"/>
</dbReference>
<dbReference type="AlphaFoldDB" id="A0A8J2WI94"/>
<keyword evidence="8 11" id="KW-1133">Transmembrane helix</keyword>
<evidence type="ECO:0000313" key="13">
    <source>
        <dbReference type="EMBL" id="CAH0108191.1"/>
    </source>
</evidence>
<dbReference type="Pfam" id="PF19055">
    <property type="entry name" value="ABC2_membrane_7"/>
    <property type="match status" value="1"/>
</dbReference>
<dbReference type="Gene3D" id="3.40.50.300">
    <property type="entry name" value="P-loop containing nucleotide triphosphate hydrolases"/>
    <property type="match status" value="1"/>
</dbReference>
<dbReference type="GO" id="GO:0005886">
    <property type="term" value="C:plasma membrane"/>
    <property type="evidence" value="ECO:0007669"/>
    <property type="project" value="TreeGrafter"/>
</dbReference>
<reference evidence="13" key="1">
    <citation type="submission" date="2021-11" db="EMBL/GenBank/DDBJ databases">
        <authorList>
            <person name="Schell T."/>
        </authorList>
    </citation>
    <scope>NUCLEOTIDE SEQUENCE</scope>
    <source>
        <strain evidence="13">M5</strain>
    </source>
</reference>
<evidence type="ECO:0000256" key="2">
    <source>
        <dbReference type="ARBA" id="ARBA00005814"/>
    </source>
</evidence>
<dbReference type="InterPro" id="IPR003439">
    <property type="entry name" value="ABC_transporter-like_ATP-bd"/>
</dbReference>
<keyword evidence="3" id="KW-0813">Transport</keyword>
<dbReference type="InterPro" id="IPR050352">
    <property type="entry name" value="ABCG_transporters"/>
</dbReference>
<keyword evidence="9 11" id="KW-0472">Membrane</keyword>
<dbReference type="GO" id="GO:0030659">
    <property type="term" value="C:cytoplasmic vesicle membrane"/>
    <property type="evidence" value="ECO:0007669"/>
    <property type="project" value="TreeGrafter"/>
</dbReference>
<keyword evidence="5 11" id="KW-0812">Transmembrane</keyword>
<evidence type="ECO:0000256" key="5">
    <source>
        <dbReference type="ARBA" id="ARBA00022692"/>
    </source>
</evidence>
<evidence type="ECO:0000256" key="6">
    <source>
        <dbReference type="ARBA" id="ARBA00022741"/>
    </source>
</evidence>
<feature type="transmembrane region" description="Helical" evidence="11">
    <location>
        <begin position="514"/>
        <end position="535"/>
    </location>
</feature>
<dbReference type="GO" id="GO:0016887">
    <property type="term" value="F:ATP hydrolysis activity"/>
    <property type="evidence" value="ECO:0007669"/>
    <property type="project" value="InterPro"/>
</dbReference>
<evidence type="ECO:0000313" key="14">
    <source>
        <dbReference type="Proteomes" id="UP000789390"/>
    </source>
</evidence>
<dbReference type="InterPro" id="IPR027417">
    <property type="entry name" value="P-loop_NTPase"/>
</dbReference>
<dbReference type="Pfam" id="PF01061">
    <property type="entry name" value="ABC2_membrane"/>
    <property type="match status" value="1"/>
</dbReference>
<feature type="transmembrane region" description="Helical" evidence="11">
    <location>
        <begin position="434"/>
        <end position="457"/>
    </location>
</feature>
<dbReference type="FunFam" id="3.40.50.300:FF:001225">
    <property type="entry name" value="ATP-binding cassette sub-family G member"/>
    <property type="match status" value="1"/>
</dbReference>
<evidence type="ECO:0000256" key="7">
    <source>
        <dbReference type="ARBA" id="ARBA00022840"/>
    </source>
</evidence>
<comment type="caution">
    <text evidence="13">The sequence shown here is derived from an EMBL/GenBank/DDBJ whole genome shotgun (WGS) entry which is preliminary data.</text>
</comment>
<dbReference type="Proteomes" id="UP000789390">
    <property type="component" value="Unassembled WGS sequence"/>
</dbReference>
<dbReference type="PANTHER" id="PTHR48041">
    <property type="entry name" value="ABC TRANSPORTER G FAMILY MEMBER 28"/>
    <property type="match status" value="1"/>
</dbReference>
<evidence type="ECO:0000256" key="1">
    <source>
        <dbReference type="ARBA" id="ARBA00004141"/>
    </source>
</evidence>
<dbReference type="PROSITE" id="PS50893">
    <property type="entry name" value="ABC_TRANSPORTER_2"/>
    <property type="match status" value="1"/>
</dbReference>
<dbReference type="SUPFAM" id="SSF52540">
    <property type="entry name" value="P-loop containing nucleoside triphosphate hydrolases"/>
    <property type="match status" value="1"/>
</dbReference>
<evidence type="ECO:0000256" key="11">
    <source>
        <dbReference type="SAM" id="Phobius"/>
    </source>
</evidence>
<evidence type="ECO:0000256" key="9">
    <source>
        <dbReference type="ARBA" id="ARBA00023136"/>
    </source>
</evidence>
<dbReference type="GO" id="GO:0005524">
    <property type="term" value="F:ATP binding"/>
    <property type="evidence" value="ECO:0007669"/>
    <property type="project" value="UniProtKB-KW"/>
</dbReference>
<feature type="transmembrane region" description="Helical" evidence="11">
    <location>
        <begin position="544"/>
        <end position="564"/>
    </location>
</feature>
<keyword evidence="4" id="KW-0608">Pigment</keyword>
<evidence type="ECO:0000256" key="3">
    <source>
        <dbReference type="ARBA" id="ARBA00022448"/>
    </source>
</evidence>
<protein>
    <recommendedName>
        <fullName evidence="10">Protein white</fullName>
    </recommendedName>
</protein>
<gene>
    <name evidence="13" type="ORF">DGAL_LOCUS11560</name>
</gene>
<evidence type="ECO:0000256" key="8">
    <source>
        <dbReference type="ARBA" id="ARBA00022989"/>
    </source>
</evidence>
<dbReference type="InterPro" id="IPR013525">
    <property type="entry name" value="ABC2_TM"/>
</dbReference>
<dbReference type="OrthoDB" id="66620at2759"/>
<dbReference type="CDD" id="cd03213">
    <property type="entry name" value="ABCG_EPDR"/>
    <property type="match status" value="1"/>
</dbReference>
<feature type="domain" description="ABC transporter" evidence="12">
    <location>
        <begin position="64"/>
        <end position="307"/>
    </location>
</feature>
<dbReference type="GO" id="GO:0031409">
    <property type="term" value="F:pigment binding"/>
    <property type="evidence" value="ECO:0007669"/>
    <property type="project" value="UniProtKB-KW"/>
</dbReference>
<dbReference type="InterPro" id="IPR017871">
    <property type="entry name" value="ABC_transporter-like_CS"/>
</dbReference>
<dbReference type="SMART" id="SM00382">
    <property type="entry name" value="AAA"/>
    <property type="match status" value="1"/>
</dbReference>
<accession>A0A8J2WI94</accession>
<proteinExistence type="inferred from homology"/>
<feature type="transmembrane region" description="Helical" evidence="11">
    <location>
        <begin position="663"/>
        <end position="687"/>
    </location>
</feature>
<dbReference type="PANTHER" id="PTHR48041:SF129">
    <property type="entry name" value="PROTEIN WHITE"/>
    <property type="match status" value="1"/>
</dbReference>